<dbReference type="EMBL" id="JAMKBI010000021">
    <property type="protein sequence ID" value="MCZ8535387.1"/>
    <property type="molecule type" value="Genomic_DNA"/>
</dbReference>
<keyword evidence="1" id="KW-0472">Membrane</keyword>
<reference evidence="3" key="1">
    <citation type="submission" date="2022-05" db="EMBL/GenBank/DDBJ databases">
        <authorList>
            <person name="Colautti A."/>
            <person name="Iacumin L."/>
        </authorList>
    </citation>
    <scope>NUCLEOTIDE SEQUENCE</scope>
    <source>
        <strain evidence="3">DSM 30747</strain>
    </source>
</reference>
<evidence type="ECO:0000256" key="1">
    <source>
        <dbReference type="SAM" id="Phobius"/>
    </source>
</evidence>
<dbReference type="AlphaFoldDB" id="A0A9X3LCA3"/>
<dbReference type="Pfam" id="PF02517">
    <property type="entry name" value="Rce1-like"/>
    <property type="match status" value="1"/>
</dbReference>
<gene>
    <name evidence="3" type="ORF">M9R61_18975</name>
</gene>
<accession>A0A9X3LCA3</accession>
<organism evidence="3 4">
    <name type="scientific">Psychrobacillus psychrodurans</name>
    <dbReference type="NCBI Taxonomy" id="126157"/>
    <lineage>
        <taxon>Bacteria</taxon>
        <taxon>Bacillati</taxon>
        <taxon>Bacillota</taxon>
        <taxon>Bacilli</taxon>
        <taxon>Bacillales</taxon>
        <taxon>Bacillaceae</taxon>
        <taxon>Psychrobacillus</taxon>
    </lineage>
</organism>
<evidence type="ECO:0000313" key="4">
    <source>
        <dbReference type="Proteomes" id="UP001152172"/>
    </source>
</evidence>
<dbReference type="InterPro" id="IPR052710">
    <property type="entry name" value="CAAX_protease"/>
</dbReference>
<dbReference type="Proteomes" id="UP001152172">
    <property type="component" value="Unassembled WGS sequence"/>
</dbReference>
<dbReference type="PANTHER" id="PTHR36435:SF1">
    <property type="entry name" value="CAAX AMINO TERMINAL PROTEASE FAMILY PROTEIN"/>
    <property type="match status" value="1"/>
</dbReference>
<keyword evidence="1" id="KW-0812">Transmembrane</keyword>
<feature type="domain" description="CAAX prenyl protease 2/Lysostaphin resistance protein A-like" evidence="2">
    <location>
        <begin position="2"/>
        <end position="88"/>
    </location>
</feature>
<dbReference type="InterPro" id="IPR003675">
    <property type="entry name" value="Rce1/LyrA-like_dom"/>
</dbReference>
<dbReference type="GO" id="GO:0080120">
    <property type="term" value="P:CAAX-box protein maturation"/>
    <property type="evidence" value="ECO:0007669"/>
    <property type="project" value="UniProtKB-ARBA"/>
</dbReference>
<keyword evidence="3" id="KW-0482">Metalloprotease</keyword>
<protein>
    <submittedName>
        <fullName evidence="3">CPBP family intramembrane metalloprotease</fullName>
    </submittedName>
</protein>
<evidence type="ECO:0000259" key="2">
    <source>
        <dbReference type="Pfam" id="PF02517"/>
    </source>
</evidence>
<dbReference type="GO" id="GO:0004175">
    <property type="term" value="F:endopeptidase activity"/>
    <property type="evidence" value="ECO:0007669"/>
    <property type="project" value="UniProtKB-ARBA"/>
</dbReference>
<keyword evidence="3" id="KW-0645">Protease</keyword>
<name>A0A9X3LCA3_9BACI</name>
<comment type="caution">
    <text evidence="3">The sequence shown here is derived from an EMBL/GenBank/DDBJ whole genome shotgun (WGS) entry which is preliminary data.</text>
</comment>
<sequence>MIVAFIEEIIFRGLMLNILLPKGIRPAVLTSSLLFAITHSLQLLDGQSLETTILQITYAFFIGMVLSLLVVNQQSIIIAILFHGLNNSLIMMGKDNDSSIYTYIIILLMIIYTVFLWIRALKTDGVIAMKNREIAI</sequence>
<feature type="transmembrane region" description="Helical" evidence="1">
    <location>
        <begin position="56"/>
        <end position="80"/>
    </location>
</feature>
<evidence type="ECO:0000313" key="3">
    <source>
        <dbReference type="EMBL" id="MCZ8535387.1"/>
    </source>
</evidence>
<keyword evidence="1" id="KW-1133">Transmembrane helix</keyword>
<feature type="transmembrane region" description="Helical" evidence="1">
    <location>
        <begin position="100"/>
        <end position="121"/>
    </location>
</feature>
<dbReference type="GO" id="GO:0008237">
    <property type="term" value="F:metallopeptidase activity"/>
    <property type="evidence" value="ECO:0007669"/>
    <property type="project" value="UniProtKB-KW"/>
</dbReference>
<keyword evidence="4" id="KW-1185">Reference proteome</keyword>
<keyword evidence="3" id="KW-0378">Hydrolase</keyword>
<proteinExistence type="predicted"/>
<dbReference type="PANTHER" id="PTHR36435">
    <property type="entry name" value="SLR1288 PROTEIN"/>
    <property type="match status" value="1"/>
</dbReference>